<keyword evidence="2" id="KW-1003">Cell membrane</keyword>
<feature type="transmembrane region" description="Helical" evidence="6">
    <location>
        <begin position="484"/>
        <end position="504"/>
    </location>
</feature>
<reference evidence="8 9" key="1">
    <citation type="submission" date="2018-08" db="EMBL/GenBank/DDBJ databases">
        <title>Diversity &amp; Physiological Properties of Lignin-Decomposing Actinobacteria from Soil.</title>
        <authorList>
            <person name="Roh S.G."/>
            <person name="Kim S.B."/>
        </authorList>
    </citation>
    <scope>NUCLEOTIDE SEQUENCE [LARGE SCALE GENOMIC DNA]</scope>
    <source>
        <strain evidence="8 9">MMS17-GH009</strain>
    </source>
</reference>
<dbReference type="InterPro" id="IPR038766">
    <property type="entry name" value="Membrane_comp_ABC_pdt"/>
</dbReference>
<feature type="transmembrane region" description="Helical" evidence="6">
    <location>
        <begin position="213"/>
        <end position="246"/>
    </location>
</feature>
<evidence type="ECO:0000259" key="7">
    <source>
        <dbReference type="Pfam" id="PF02687"/>
    </source>
</evidence>
<feature type="transmembrane region" description="Helical" evidence="6">
    <location>
        <begin position="525"/>
        <end position="557"/>
    </location>
</feature>
<evidence type="ECO:0000256" key="5">
    <source>
        <dbReference type="ARBA" id="ARBA00023136"/>
    </source>
</evidence>
<keyword evidence="3 6" id="KW-0812">Transmembrane</keyword>
<proteinExistence type="predicted"/>
<evidence type="ECO:0000256" key="4">
    <source>
        <dbReference type="ARBA" id="ARBA00022989"/>
    </source>
</evidence>
<feature type="transmembrane region" description="Helical" evidence="6">
    <location>
        <begin position="569"/>
        <end position="591"/>
    </location>
</feature>
<dbReference type="EMBL" id="QVIG01000001">
    <property type="protein sequence ID" value="RGD61149.1"/>
    <property type="molecule type" value="Genomic_DNA"/>
</dbReference>
<name>A0A372ZZ93_9ACTN</name>
<dbReference type="Pfam" id="PF02687">
    <property type="entry name" value="FtsX"/>
    <property type="match status" value="2"/>
</dbReference>
<evidence type="ECO:0000256" key="3">
    <source>
        <dbReference type="ARBA" id="ARBA00022692"/>
    </source>
</evidence>
<evidence type="ECO:0000256" key="2">
    <source>
        <dbReference type="ARBA" id="ARBA00022475"/>
    </source>
</evidence>
<protein>
    <submittedName>
        <fullName evidence="8">ABC transporter permease</fullName>
    </submittedName>
</protein>
<organism evidence="8 9">
    <name type="scientific">Kitasatospora xanthocidica</name>
    <dbReference type="NCBI Taxonomy" id="83382"/>
    <lineage>
        <taxon>Bacteria</taxon>
        <taxon>Bacillati</taxon>
        <taxon>Actinomycetota</taxon>
        <taxon>Actinomycetes</taxon>
        <taxon>Kitasatosporales</taxon>
        <taxon>Streptomycetaceae</taxon>
        <taxon>Kitasatospora</taxon>
    </lineage>
</organism>
<dbReference type="GO" id="GO:0005886">
    <property type="term" value="C:plasma membrane"/>
    <property type="evidence" value="ECO:0007669"/>
    <property type="project" value="UniProtKB-SubCell"/>
</dbReference>
<accession>A0A372ZZ93</accession>
<dbReference type="Proteomes" id="UP000263377">
    <property type="component" value="Unassembled WGS sequence"/>
</dbReference>
<feature type="domain" description="ABC3 transporter permease C-terminal" evidence="7">
    <location>
        <begin position="485"/>
        <end position="599"/>
    </location>
</feature>
<dbReference type="PANTHER" id="PTHR30287:SF2">
    <property type="entry name" value="BLL1001 PROTEIN"/>
    <property type="match status" value="1"/>
</dbReference>
<comment type="caution">
    <text evidence="8">The sequence shown here is derived from an EMBL/GenBank/DDBJ whole genome shotgun (WGS) entry which is preliminary data.</text>
</comment>
<evidence type="ECO:0000313" key="9">
    <source>
        <dbReference type="Proteomes" id="UP000263377"/>
    </source>
</evidence>
<feature type="transmembrane region" description="Helical" evidence="6">
    <location>
        <begin position="267"/>
        <end position="293"/>
    </location>
</feature>
<evidence type="ECO:0000313" key="8">
    <source>
        <dbReference type="EMBL" id="RGD61149.1"/>
    </source>
</evidence>
<dbReference type="AlphaFoldDB" id="A0A372ZZ93"/>
<keyword evidence="4 6" id="KW-1133">Transmembrane helix</keyword>
<dbReference type="InterPro" id="IPR003838">
    <property type="entry name" value="ABC3_permease_C"/>
</dbReference>
<feature type="transmembrane region" description="Helical" evidence="6">
    <location>
        <begin position="177"/>
        <end position="201"/>
    </location>
</feature>
<feature type="domain" description="ABC3 transporter permease C-terminal" evidence="7">
    <location>
        <begin position="35"/>
        <end position="154"/>
    </location>
</feature>
<sequence>MGACLLLLAAVSGPSYPEGSSAAAAAKDAQNLLGLLLTMLLMSAVLVTGSTVALWTNQRLGQFAVLRALGVTAGRLRALVVADVALVALAPSAVAAVAGTVPVAGFGRRLLIERELFPAAVDLPSAGQTWAIAVGACLGTCAVAVLAALASVLAAGRVQPIDLLKDQSLALAPPRRNVGRLVAGIAMVLMLCGPLVALMVVMDLPPVLQGALVMGLATAVIPTLAVLAPWFVPLLVGPCCAVLLLLDRKAGRIAAAGLRAAPARTAAIAVPVLLAVGTVVCLLGSGATIGAAVQQQTEQALRADAVVTAEPGHQLPARPAGLPGGTAVAPIATKVTAPPSFYDDKPKPTRAWGVDGAALRSALDLGEQQGRLDELAPGTFAAGSTEATARHWKLGQDVTFTLADGQQAQLRLVAVYQRDLAFPSYVLPADLALEHTPAPYADRVLLRGDPGAWELRPGQRLATRADYLAHLRPRNVQDDMASRLIVAVVGGYALLALANTCAIAQRDRRSQRAHLRALGLGRGQLLRCVVYEVLASALVGTVLAVATAGICLVPLARAVGQGALPALDVPWTVGVLVGVLVATAVPAALAARPLRGIRRQFATGSA</sequence>
<feature type="transmembrane region" description="Helical" evidence="6">
    <location>
        <begin position="35"/>
        <end position="55"/>
    </location>
</feature>
<evidence type="ECO:0000256" key="6">
    <source>
        <dbReference type="SAM" id="Phobius"/>
    </source>
</evidence>
<evidence type="ECO:0000256" key="1">
    <source>
        <dbReference type="ARBA" id="ARBA00004651"/>
    </source>
</evidence>
<feature type="transmembrane region" description="Helical" evidence="6">
    <location>
        <begin position="76"/>
        <end position="101"/>
    </location>
</feature>
<comment type="subcellular location">
    <subcellularLocation>
        <location evidence="1">Cell membrane</location>
        <topology evidence="1">Multi-pass membrane protein</topology>
    </subcellularLocation>
</comment>
<gene>
    <name evidence="8" type="ORF">DR950_28330</name>
</gene>
<dbReference type="PANTHER" id="PTHR30287">
    <property type="entry name" value="MEMBRANE COMPONENT OF PREDICTED ABC SUPERFAMILY METABOLITE UPTAKE TRANSPORTER"/>
    <property type="match status" value="1"/>
</dbReference>
<feature type="transmembrane region" description="Helical" evidence="6">
    <location>
        <begin position="130"/>
        <end position="156"/>
    </location>
</feature>
<keyword evidence="9" id="KW-1185">Reference proteome</keyword>
<keyword evidence="5 6" id="KW-0472">Membrane</keyword>